<dbReference type="PANTHER" id="PTHR19328:SF13">
    <property type="entry name" value="HIPL1 PROTEIN"/>
    <property type="match status" value="1"/>
</dbReference>
<dbReference type="Proteomes" id="UP001500866">
    <property type="component" value="Unassembled WGS sequence"/>
</dbReference>
<organism evidence="2 3">
    <name type="scientific">Virgibacillus siamensis</name>
    <dbReference type="NCBI Taxonomy" id="480071"/>
    <lineage>
        <taxon>Bacteria</taxon>
        <taxon>Bacillati</taxon>
        <taxon>Bacillota</taxon>
        <taxon>Bacilli</taxon>
        <taxon>Bacillales</taxon>
        <taxon>Bacillaceae</taxon>
        <taxon>Virgibacillus</taxon>
    </lineage>
</organism>
<dbReference type="SUPFAM" id="SSF50952">
    <property type="entry name" value="Soluble quinoprotein glucose dehydrogenase"/>
    <property type="match status" value="1"/>
</dbReference>
<dbReference type="Gene3D" id="2.120.10.30">
    <property type="entry name" value="TolB, C-terminal domain"/>
    <property type="match status" value="1"/>
</dbReference>
<evidence type="ECO:0000259" key="1">
    <source>
        <dbReference type="Pfam" id="PF07995"/>
    </source>
</evidence>
<dbReference type="InterPro" id="IPR011042">
    <property type="entry name" value="6-blade_b-propeller_TolB-like"/>
</dbReference>
<dbReference type="InterPro" id="IPR012938">
    <property type="entry name" value="Glc/Sorbosone_DH"/>
</dbReference>
<gene>
    <name evidence="2" type="ORF">GCM10009001_12090</name>
</gene>
<dbReference type="Pfam" id="PF07995">
    <property type="entry name" value="GSDH"/>
    <property type="match status" value="1"/>
</dbReference>
<dbReference type="PANTHER" id="PTHR19328">
    <property type="entry name" value="HEDGEHOG-INTERACTING PROTEIN"/>
    <property type="match status" value="1"/>
</dbReference>
<dbReference type="InterPro" id="IPR011041">
    <property type="entry name" value="Quinoprot_gluc/sorb_DH_b-prop"/>
</dbReference>
<evidence type="ECO:0000313" key="3">
    <source>
        <dbReference type="Proteomes" id="UP001500866"/>
    </source>
</evidence>
<feature type="domain" description="Glucose/Sorbosone dehydrogenase" evidence="1">
    <location>
        <begin position="18"/>
        <end position="309"/>
    </location>
</feature>
<proteinExistence type="predicted"/>
<comment type="caution">
    <text evidence="2">The sequence shown here is derived from an EMBL/GenBank/DDBJ whole genome shotgun (WGS) entry which is preliminary data.</text>
</comment>
<accession>A0ABP3QWN7</accession>
<evidence type="ECO:0000313" key="2">
    <source>
        <dbReference type="EMBL" id="GAA0597495.1"/>
    </source>
</evidence>
<dbReference type="EMBL" id="BAAADS010000008">
    <property type="protein sequence ID" value="GAA0597495.1"/>
    <property type="molecule type" value="Genomic_DNA"/>
</dbReference>
<reference evidence="3" key="1">
    <citation type="journal article" date="2019" name="Int. J. Syst. Evol. Microbiol.">
        <title>The Global Catalogue of Microorganisms (GCM) 10K type strain sequencing project: providing services to taxonomists for standard genome sequencing and annotation.</title>
        <authorList>
            <consortium name="The Broad Institute Genomics Platform"/>
            <consortium name="The Broad Institute Genome Sequencing Center for Infectious Disease"/>
            <person name="Wu L."/>
            <person name="Ma J."/>
        </authorList>
    </citation>
    <scope>NUCLEOTIDE SEQUENCE [LARGE SCALE GENOMIC DNA]</scope>
    <source>
        <strain evidence="3">JCM 15395</strain>
    </source>
</reference>
<sequence>MHETTDSEQGFKVIAQNLDEPWEIVKNGEAIYISERTGSIVKIQDGEKNRMPVELSADLSNQPEAGLLGIAFPDNFSETRTAYAYYSYQENEKYYQRVVIIQAKNTKWTEMEILLDKIPGGTFHQGGRIEIGPDNKLYITTGDATTPELAQDKGSLAGKILRVNIDGSVPEDNPFTDSYVYSYGHRNPQGLAWNEDNQLYATEHGSSAHDEINRIIKGENYGWPAIRGDETEADMKEPVIHSGSDTWAPSGMTFFNGDFYFASLAGEGLRRFDPENKEQELVVSDVGRVRDALAADNGIYFITNNTDGRGKPAEKDDRLLFISKLN</sequence>
<protein>
    <submittedName>
        <fullName evidence="2">Sorbosone dehydrogenase family protein</fullName>
    </submittedName>
</protein>
<name>A0ABP3QWN7_9BACI</name>
<keyword evidence="3" id="KW-1185">Reference proteome</keyword>